<feature type="non-terminal residue" evidence="1">
    <location>
        <position position="1"/>
    </location>
</feature>
<evidence type="ECO:0000313" key="2">
    <source>
        <dbReference type="Proteomes" id="UP000789396"/>
    </source>
</evidence>
<comment type="caution">
    <text evidence="1">The sequence shown here is derived from an EMBL/GenBank/DDBJ whole genome shotgun (WGS) entry which is preliminary data.</text>
</comment>
<keyword evidence="2" id="KW-1185">Reference proteome</keyword>
<dbReference type="OrthoDB" id="3067660at2759"/>
<dbReference type="Proteomes" id="UP000789396">
    <property type="component" value="Unassembled WGS sequence"/>
</dbReference>
<proteinExistence type="predicted"/>
<accession>A0A9N9HWX4</accession>
<name>A0A9N9HWX4_9GLOM</name>
<dbReference type="AlphaFoldDB" id="A0A9N9HWX4"/>
<organism evidence="1 2">
    <name type="scientific">Racocetra fulgida</name>
    <dbReference type="NCBI Taxonomy" id="60492"/>
    <lineage>
        <taxon>Eukaryota</taxon>
        <taxon>Fungi</taxon>
        <taxon>Fungi incertae sedis</taxon>
        <taxon>Mucoromycota</taxon>
        <taxon>Glomeromycotina</taxon>
        <taxon>Glomeromycetes</taxon>
        <taxon>Diversisporales</taxon>
        <taxon>Gigasporaceae</taxon>
        <taxon>Racocetra</taxon>
    </lineage>
</organism>
<reference evidence="1" key="1">
    <citation type="submission" date="2021-06" db="EMBL/GenBank/DDBJ databases">
        <authorList>
            <person name="Kallberg Y."/>
            <person name="Tangrot J."/>
            <person name="Rosling A."/>
        </authorList>
    </citation>
    <scope>NUCLEOTIDE SEQUENCE</scope>
    <source>
        <strain evidence="1">IN212</strain>
    </source>
</reference>
<dbReference type="PANTHER" id="PTHR31635">
    <property type="entry name" value="REVERSE TRANSCRIPTASE DOMAIN-CONTAINING PROTEIN-RELATED"/>
    <property type="match status" value="1"/>
</dbReference>
<protein>
    <submittedName>
        <fullName evidence="1">18721_t:CDS:1</fullName>
    </submittedName>
</protein>
<gene>
    <name evidence="1" type="ORF">RFULGI_LOCUS10774</name>
</gene>
<feature type="non-terminal residue" evidence="1">
    <location>
        <position position="382"/>
    </location>
</feature>
<sequence length="382" mass="44441">GKLDVINLQGLSLSKQDRDYAAESLWDYASHWSSTTAILTGNDDVKFEDFEEIEYGITTSVIYWDRYYQITNIYVPLDTDELTFLEWIPYGIYIKDNTVNVIVGELNINLSTLYSERFSGFTDIMDILGESFIQDILDIQGVPRNYKELLEDSETQRMIADKIDSVNTVLEWDILKKHFQYIFQNQRQRKFSIFNLNSLDNKKDLSYLDQELREDLIKAGWADSDKRATSTIRNPSTPTSEDPKEILTYLRNFYQELFKNDVIDSDIANEITDGLQNVTVEQNNSLTKDFTDEEIIKIISKLDNQKGPGIDGLPFEFYKQFQEKLVPILNIIFNFILKTDSWPWDLNLIKIANLDANEYSTAAAINYLWADNDAWSILEDNR</sequence>
<dbReference type="PANTHER" id="PTHR31635:SF196">
    <property type="entry name" value="REVERSE TRANSCRIPTASE DOMAIN-CONTAINING PROTEIN-RELATED"/>
    <property type="match status" value="1"/>
</dbReference>
<dbReference type="EMBL" id="CAJVPZ010022009">
    <property type="protein sequence ID" value="CAG8709791.1"/>
    <property type="molecule type" value="Genomic_DNA"/>
</dbReference>
<evidence type="ECO:0000313" key="1">
    <source>
        <dbReference type="EMBL" id="CAG8709791.1"/>
    </source>
</evidence>